<reference evidence="1 2" key="1">
    <citation type="submission" date="2019-12" db="EMBL/GenBank/DDBJ databases">
        <title>Full genome sequence of a Bacillus safensis strain isolated from commercially available natto in Indonesia.</title>
        <authorList>
            <person name="Yoshida M."/>
            <person name="Uomi M."/>
            <person name="Waturangi D."/>
            <person name="Ekaputri J.J."/>
            <person name="Setiamarga D.H.E."/>
        </authorList>
    </citation>
    <scope>NUCLEOTIDE SEQUENCE [LARGE SCALE GENOMIC DNA]</scope>
    <source>
        <strain evidence="1 2">IDN1</strain>
    </source>
</reference>
<evidence type="ECO:0000313" key="1">
    <source>
        <dbReference type="EMBL" id="BBP87352.1"/>
    </source>
</evidence>
<proteinExistence type="predicted"/>
<name>A0A5S9M3M9_BACIA</name>
<organism evidence="1 2">
    <name type="scientific">Bacillus safensis</name>
    <dbReference type="NCBI Taxonomy" id="561879"/>
    <lineage>
        <taxon>Bacteria</taxon>
        <taxon>Bacillati</taxon>
        <taxon>Bacillota</taxon>
        <taxon>Bacilli</taxon>
        <taxon>Bacillales</taxon>
        <taxon>Bacillaceae</taxon>
        <taxon>Bacillus</taxon>
    </lineage>
</organism>
<gene>
    <name evidence="1" type="ORF">BsIDN1_09700</name>
</gene>
<evidence type="ECO:0000313" key="2">
    <source>
        <dbReference type="Proteomes" id="UP000464658"/>
    </source>
</evidence>
<accession>A0A5S9M3M9</accession>
<protein>
    <submittedName>
        <fullName evidence="1">Uncharacterized protein</fullName>
    </submittedName>
</protein>
<dbReference type="EMBL" id="AP021906">
    <property type="protein sequence ID" value="BBP87352.1"/>
    <property type="molecule type" value="Genomic_DNA"/>
</dbReference>
<dbReference type="Proteomes" id="UP000464658">
    <property type="component" value="Chromosome"/>
</dbReference>
<sequence>MNMTKLIQMLLTLYKTHGELHSTEVIKNTNNEQELEVSVEKTKIY</sequence>
<dbReference type="AlphaFoldDB" id="A0A5S9M3M9"/>